<comment type="caution">
    <text evidence="1">The sequence shown here is derived from an EMBL/GenBank/DDBJ whole genome shotgun (WGS) entry which is preliminary data.</text>
</comment>
<protein>
    <submittedName>
        <fullName evidence="1">Uncharacterized protein</fullName>
    </submittedName>
</protein>
<accession>A0A8H4EJR8</accession>
<dbReference type="EMBL" id="WTPW01000570">
    <property type="protein sequence ID" value="KAF0498508.1"/>
    <property type="molecule type" value="Genomic_DNA"/>
</dbReference>
<sequence>MDKVYYIEKEWKSVPLCTSDSISTSNNKAMHEISTIDLLVETLIHEAKTNNNTLDSFEIHADFLTIENGLGLKQELKEEK</sequence>
<evidence type="ECO:0000313" key="1">
    <source>
        <dbReference type="EMBL" id="KAF0498508.1"/>
    </source>
</evidence>
<dbReference type="Proteomes" id="UP000439903">
    <property type="component" value="Unassembled WGS sequence"/>
</dbReference>
<reference evidence="1 2" key="1">
    <citation type="journal article" date="2019" name="Environ. Microbiol.">
        <title>At the nexus of three kingdoms: the genome of the mycorrhizal fungus Gigaspora margarita provides insights into plant, endobacterial and fungal interactions.</title>
        <authorList>
            <person name="Venice F."/>
            <person name="Ghignone S."/>
            <person name="Salvioli di Fossalunga A."/>
            <person name="Amselem J."/>
            <person name="Novero M."/>
            <person name="Xianan X."/>
            <person name="Sedzielewska Toro K."/>
            <person name="Morin E."/>
            <person name="Lipzen A."/>
            <person name="Grigoriev I.V."/>
            <person name="Henrissat B."/>
            <person name="Martin F.M."/>
            <person name="Bonfante P."/>
        </authorList>
    </citation>
    <scope>NUCLEOTIDE SEQUENCE [LARGE SCALE GENOMIC DNA]</scope>
    <source>
        <strain evidence="1 2">BEG34</strain>
    </source>
</reference>
<keyword evidence="2" id="KW-1185">Reference proteome</keyword>
<gene>
    <name evidence="1" type="ORF">F8M41_020548</name>
</gene>
<name>A0A8H4EJR8_GIGMA</name>
<dbReference type="OrthoDB" id="2468144at2759"/>
<dbReference type="AlphaFoldDB" id="A0A8H4EJR8"/>
<evidence type="ECO:0000313" key="2">
    <source>
        <dbReference type="Proteomes" id="UP000439903"/>
    </source>
</evidence>
<organism evidence="1 2">
    <name type="scientific">Gigaspora margarita</name>
    <dbReference type="NCBI Taxonomy" id="4874"/>
    <lineage>
        <taxon>Eukaryota</taxon>
        <taxon>Fungi</taxon>
        <taxon>Fungi incertae sedis</taxon>
        <taxon>Mucoromycota</taxon>
        <taxon>Glomeromycotina</taxon>
        <taxon>Glomeromycetes</taxon>
        <taxon>Diversisporales</taxon>
        <taxon>Gigasporaceae</taxon>
        <taxon>Gigaspora</taxon>
    </lineage>
</organism>
<proteinExistence type="predicted"/>